<dbReference type="Gene3D" id="1.10.10.10">
    <property type="entry name" value="Winged helix-like DNA-binding domain superfamily/Winged helix DNA-binding domain"/>
    <property type="match status" value="1"/>
</dbReference>
<evidence type="ECO:0000256" key="9">
    <source>
        <dbReference type="ARBA" id="ARBA00032813"/>
    </source>
</evidence>
<evidence type="ECO:0000256" key="10">
    <source>
        <dbReference type="ARBA" id="ARBA00053063"/>
    </source>
</evidence>
<sequence length="301" mass="33496">MGAPKQKWTSEEEAALKAGVVKHGVGKWRTILKDPEFNCVLYLRSNVDLKDKWRNLSVMANGWTSREKSKLAIKRVHYQTPKQDDNSMDTTLVAPSDEDIADVKPLHVSRDMLQITGPKRSIVRLDNLIMEAISSLNEHGGSNKTTIASFIEDQYWAPTDFKKLLSAKLKYLTSSGKLIKVKRRYRIAPTRAYSDRGRYPSMLMLEGRHKASMKVDKDETNIPTKSQIDYELAKIRSMTAQEAAAVAARAVAEAEAAIAEAEEAAKEAEAAEADAEAAQAFAEAAIKTMKGRTTPKMMIHT</sequence>
<dbReference type="eggNOG" id="ENOG502QSU2">
    <property type="taxonomic scope" value="Eukaryota"/>
</dbReference>
<dbReference type="SUPFAM" id="SSF46785">
    <property type="entry name" value="Winged helix' DNA-binding domain"/>
    <property type="match status" value="1"/>
</dbReference>
<dbReference type="STRING" id="3827.A0A1S2XAV2"/>
<dbReference type="Pfam" id="PF00249">
    <property type="entry name" value="Myb_DNA-binding"/>
    <property type="match status" value="1"/>
</dbReference>
<dbReference type="GO" id="GO:0006334">
    <property type="term" value="P:nucleosome assembly"/>
    <property type="evidence" value="ECO:0007669"/>
    <property type="project" value="InterPro"/>
</dbReference>
<dbReference type="InterPro" id="IPR009057">
    <property type="entry name" value="Homeodomain-like_sf"/>
</dbReference>
<reference evidence="15" key="1">
    <citation type="journal article" date="2013" name="Nat. Biotechnol.">
        <title>Draft genome sequence of chickpea (Cicer arietinum) provides a resource for trait improvement.</title>
        <authorList>
            <person name="Varshney R.K."/>
            <person name="Song C."/>
            <person name="Saxena R.K."/>
            <person name="Azam S."/>
            <person name="Yu S."/>
            <person name="Sharpe A.G."/>
            <person name="Cannon S."/>
            <person name="Baek J."/>
            <person name="Rosen B.D."/>
            <person name="Tar'an B."/>
            <person name="Millan T."/>
            <person name="Zhang X."/>
            <person name="Ramsay L.D."/>
            <person name="Iwata A."/>
            <person name="Wang Y."/>
            <person name="Nelson W."/>
            <person name="Farmer A.D."/>
            <person name="Gaur P.M."/>
            <person name="Soderlund C."/>
            <person name="Penmetsa R.V."/>
            <person name="Xu C."/>
            <person name="Bharti A.K."/>
            <person name="He W."/>
            <person name="Winter P."/>
            <person name="Zhao S."/>
            <person name="Hane J.K."/>
            <person name="Carrasquilla-Garcia N."/>
            <person name="Condie J.A."/>
            <person name="Upadhyaya H.D."/>
            <person name="Luo M.C."/>
            <person name="Thudi M."/>
            <person name="Gowda C.L."/>
            <person name="Singh N.P."/>
            <person name="Lichtenzveig J."/>
            <person name="Gali K.K."/>
            <person name="Rubio J."/>
            <person name="Nadarajan N."/>
            <person name="Dolezel J."/>
            <person name="Bansal K.C."/>
            <person name="Xu X."/>
            <person name="Edwards D."/>
            <person name="Zhang G."/>
            <person name="Kahl G."/>
            <person name="Gil J."/>
            <person name="Singh K.B."/>
            <person name="Datta S.K."/>
            <person name="Jackson S.A."/>
            <person name="Wang J."/>
            <person name="Cook D.R."/>
        </authorList>
    </citation>
    <scope>NUCLEOTIDE SEQUENCE [LARGE SCALE GENOMIC DNA]</scope>
    <source>
        <strain evidence="15">cv. CDC Frontier</strain>
    </source>
</reference>
<dbReference type="RefSeq" id="XP_004486503.1">
    <property type="nucleotide sequence ID" value="XM_004486446.3"/>
</dbReference>
<keyword evidence="5 11" id="KW-0175">Coiled coil</keyword>
<dbReference type="InterPro" id="IPR001005">
    <property type="entry name" value="SANT/Myb"/>
</dbReference>
<evidence type="ECO:0000256" key="11">
    <source>
        <dbReference type="SAM" id="Coils"/>
    </source>
</evidence>
<evidence type="ECO:0000259" key="13">
    <source>
        <dbReference type="PROSITE" id="PS51294"/>
    </source>
</evidence>
<dbReference type="GeneID" id="101511792"/>
<dbReference type="KEGG" id="cam:101511792"/>
<evidence type="ECO:0000256" key="6">
    <source>
        <dbReference type="ARBA" id="ARBA00023125"/>
    </source>
</evidence>
<feature type="coiled-coil region" evidence="11">
    <location>
        <begin position="244"/>
        <end position="281"/>
    </location>
</feature>
<evidence type="ECO:0000256" key="7">
    <source>
        <dbReference type="ARBA" id="ARBA00023163"/>
    </source>
</evidence>
<keyword evidence="4" id="KW-0805">Transcription regulation</keyword>
<evidence type="ECO:0000256" key="2">
    <source>
        <dbReference type="ARBA" id="ARBA00004604"/>
    </source>
</evidence>
<keyword evidence="7" id="KW-0804">Transcription</keyword>
<dbReference type="GO" id="GO:0003691">
    <property type="term" value="F:double-stranded telomeric DNA binding"/>
    <property type="evidence" value="ECO:0007669"/>
    <property type="project" value="InterPro"/>
</dbReference>
<dbReference type="InterPro" id="IPR005818">
    <property type="entry name" value="Histone_H1/H5_H15"/>
</dbReference>
<dbReference type="PaxDb" id="3827-XP_004486503.1"/>
<dbReference type="Gene3D" id="1.10.10.60">
    <property type="entry name" value="Homeodomain-like"/>
    <property type="match status" value="1"/>
</dbReference>
<evidence type="ECO:0000259" key="12">
    <source>
        <dbReference type="PROSITE" id="PS50090"/>
    </source>
</evidence>
<keyword evidence="15" id="KW-1185">Reference proteome</keyword>
<dbReference type="InterPro" id="IPR044597">
    <property type="entry name" value="SMH1-6"/>
</dbReference>
<dbReference type="SUPFAM" id="SSF46689">
    <property type="entry name" value="Homeodomain-like"/>
    <property type="match status" value="1"/>
</dbReference>
<dbReference type="GO" id="GO:0005730">
    <property type="term" value="C:nucleolus"/>
    <property type="evidence" value="ECO:0007669"/>
    <property type="project" value="UniProtKB-SubCell"/>
</dbReference>
<keyword evidence="3" id="KW-0158">Chromosome</keyword>
<feature type="domain" description="HTH myb-type" evidence="13">
    <location>
        <begin position="1"/>
        <end position="33"/>
    </location>
</feature>
<dbReference type="InterPro" id="IPR036388">
    <property type="entry name" value="WH-like_DNA-bd_sf"/>
</dbReference>
<organism evidence="15 16">
    <name type="scientific">Cicer arietinum</name>
    <name type="common">Chickpea</name>
    <name type="synonym">Garbanzo</name>
    <dbReference type="NCBI Taxonomy" id="3827"/>
    <lineage>
        <taxon>Eukaryota</taxon>
        <taxon>Viridiplantae</taxon>
        <taxon>Streptophyta</taxon>
        <taxon>Embryophyta</taxon>
        <taxon>Tracheophyta</taxon>
        <taxon>Spermatophyta</taxon>
        <taxon>Magnoliopsida</taxon>
        <taxon>eudicotyledons</taxon>
        <taxon>Gunneridae</taxon>
        <taxon>Pentapetalae</taxon>
        <taxon>rosids</taxon>
        <taxon>fabids</taxon>
        <taxon>Fabales</taxon>
        <taxon>Fabaceae</taxon>
        <taxon>Papilionoideae</taxon>
        <taxon>50 kb inversion clade</taxon>
        <taxon>NPAAA clade</taxon>
        <taxon>Hologalegina</taxon>
        <taxon>IRL clade</taxon>
        <taxon>Cicereae</taxon>
        <taxon>Cicer</taxon>
    </lineage>
</organism>
<evidence type="ECO:0000256" key="3">
    <source>
        <dbReference type="ARBA" id="ARBA00022454"/>
    </source>
</evidence>
<evidence type="ECO:0000313" key="16">
    <source>
        <dbReference type="RefSeq" id="XP_004486503.1"/>
    </source>
</evidence>
<dbReference type="PROSITE" id="PS51294">
    <property type="entry name" value="HTH_MYB"/>
    <property type="match status" value="1"/>
</dbReference>
<feature type="domain" description="H15" evidence="14">
    <location>
        <begin position="121"/>
        <end position="189"/>
    </location>
</feature>
<name>A0A1S2XAV2_CICAR</name>
<protein>
    <recommendedName>
        <fullName evidence="9">MYB transcription factor</fullName>
    </recommendedName>
</protein>
<evidence type="ECO:0000256" key="1">
    <source>
        <dbReference type="ARBA" id="ARBA00004286"/>
    </source>
</evidence>
<dbReference type="SMART" id="SM00717">
    <property type="entry name" value="SANT"/>
    <property type="match status" value="1"/>
</dbReference>
<comment type="function">
    <text evidence="10">Binds preferentially double-stranded telomeric repeats.</text>
</comment>
<proteinExistence type="predicted"/>
<dbReference type="Proteomes" id="UP000087171">
    <property type="component" value="Chromosome Ca1"/>
</dbReference>
<evidence type="ECO:0000256" key="4">
    <source>
        <dbReference type="ARBA" id="ARBA00023015"/>
    </source>
</evidence>
<dbReference type="InterPro" id="IPR017930">
    <property type="entry name" value="Myb_dom"/>
</dbReference>
<keyword evidence="8" id="KW-0539">Nucleus</keyword>
<dbReference type="PANTHER" id="PTHR46267">
    <property type="entry name" value="SINGLE MYB HISTONE 4"/>
    <property type="match status" value="1"/>
</dbReference>
<evidence type="ECO:0000256" key="8">
    <source>
        <dbReference type="ARBA" id="ARBA00023242"/>
    </source>
</evidence>
<dbReference type="PANTHER" id="PTHR46267:SF8">
    <property type="entry name" value="TELOMERE REPEAT-BINDING FACTOR 1"/>
    <property type="match status" value="1"/>
</dbReference>
<evidence type="ECO:0000313" key="15">
    <source>
        <dbReference type="Proteomes" id="UP000087171"/>
    </source>
</evidence>
<dbReference type="OrthoDB" id="608866at2759"/>
<comment type="subcellular location">
    <subcellularLocation>
        <location evidence="1">Chromosome</location>
    </subcellularLocation>
    <subcellularLocation>
        <location evidence="2">Nucleus</location>
        <location evidence="2">Nucleolus</location>
    </subcellularLocation>
</comment>
<dbReference type="FunFam" id="1.10.10.60:FF:000168">
    <property type="entry name" value="Telomere repeat-binding factor 1"/>
    <property type="match status" value="1"/>
</dbReference>
<dbReference type="SMART" id="SM00526">
    <property type="entry name" value="H15"/>
    <property type="match status" value="1"/>
</dbReference>
<evidence type="ECO:0000259" key="14">
    <source>
        <dbReference type="PROSITE" id="PS51504"/>
    </source>
</evidence>
<dbReference type="PROSITE" id="PS50090">
    <property type="entry name" value="MYB_LIKE"/>
    <property type="match status" value="1"/>
</dbReference>
<reference evidence="16" key="2">
    <citation type="submission" date="2025-08" db="UniProtKB">
        <authorList>
            <consortium name="RefSeq"/>
        </authorList>
    </citation>
    <scope>IDENTIFICATION</scope>
    <source>
        <tissue evidence="16">Etiolated seedlings</tissue>
    </source>
</reference>
<evidence type="ECO:0000256" key="5">
    <source>
        <dbReference type="ARBA" id="ARBA00023054"/>
    </source>
</evidence>
<dbReference type="Pfam" id="PF00538">
    <property type="entry name" value="Linker_histone"/>
    <property type="match status" value="1"/>
</dbReference>
<keyword evidence="6" id="KW-0238">DNA-binding</keyword>
<feature type="domain" description="Myb-like" evidence="12">
    <location>
        <begin position="5"/>
        <end position="57"/>
    </location>
</feature>
<dbReference type="InterPro" id="IPR036390">
    <property type="entry name" value="WH_DNA-bd_sf"/>
</dbReference>
<dbReference type="CDD" id="cd11660">
    <property type="entry name" value="SANT_TRF"/>
    <property type="match status" value="1"/>
</dbReference>
<dbReference type="PROSITE" id="PS51504">
    <property type="entry name" value="H15"/>
    <property type="match status" value="1"/>
</dbReference>
<dbReference type="AlphaFoldDB" id="A0A1S2XAV2"/>
<dbReference type="FunFam" id="1.10.246.220:FF:000002">
    <property type="entry name" value="Telomere repeat-binding factor 1"/>
    <property type="match status" value="1"/>
</dbReference>
<dbReference type="GO" id="GO:0000786">
    <property type="term" value="C:nucleosome"/>
    <property type="evidence" value="ECO:0007669"/>
    <property type="project" value="InterPro"/>
</dbReference>
<accession>A0A1S2XAV2</accession>
<gene>
    <name evidence="16" type="primary">LOC101511792</name>
</gene>